<dbReference type="Gene3D" id="3.30.390.30">
    <property type="match status" value="1"/>
</dbReference>
<dbReference type="InterPro" id="IPR036188">
    <property type="entry name" value="FAD/NAD-bd_sf"/>
</dbReference>
<organism evidence="7 8">
    <name type="scientific">Antrihabitans cavernicola</name>
    <dbReference type="NCBI Taxonomy" id="2495913"/>
    <lineage>
        <taxon>Bacteria</taxon>
        <taxon>Bacillati</taxon>
        <taxon>Actinomycetota</taxon>
        <taxon>Actinomycetes</taxon>
        <taxon>Mycobacteriales</taxon>
        <taxon>Nocardiaceae</taxon>
        <taxon>Antrihabitans</taxon>
    </lineage>
</organism>
<keyword evidence="3" id="KW-0274">FAD</keyword>
<evidence type="ECO:0000259" key="5">
    <source>
        <dbReference type="Pfam" id="PF07992"/>
    </source>
</evidence>
<dbReference type="PRINTS" id="PR00411">
    <property type="entry name" value="PNDRDTASEI"/>
</dbReference>
<evidence type="ECO:0000259" key="6">
    <source>
        <dbReference type="Pfam" id="PF14759"/>
    </source>
</evidence>
<evidence type="ECO:0000256" key="2">
    <source>
        <dbReference type="ARBA" id="ARBA00022630"/>
    </source>
</evidence>
<dbReference type="GO" id="GO:0016651">
    <property type="term" value="F:oxidoreductase activity, acting on NAD(P)H"/>
    <property type="evidence" value="ECO:0007669"/>
    <property type="project" value="TreeGrafter"/>
</dbReference>
<dbReference type="EMBL" id="VLNY01000001">
    <property type="protein sequence ID" value="KAA0025106.1"/>
    <property type="molecule type" value="Genomic_DNA"/>
</dbReference>
<dbReference type="InterPro" id="IPR023753">
    <property type="entry name" value="FAD/NAD-binding_dom"/>
</dbReference>
<dbReference type="PANTHER" id="PTHR43557">
    <property type="entry name" value="APOPTOSIS-INDUCING FACTOR 1"/>
    <property type="match status" value="1"/>
</dbReference>
<proteinExistence type="predicted"/>
<dbReference type="Pfam" id="PF07992">
    <property type="entry name" value="Pyr_redox_2"/>
    <property type="match status" value="1"/>
</dbReference>
<comment type="cofactor">
    <cofactor evidence="1">
        <name>FAD</name>
        <dbReference type="ChEBI" id="CHEBI:57692"/>
    </cofactor>
</comment>
<dbReference type="PANTHER" id="PTHR43557:SF2">
    <property type="entry name" value="RIESKE DOMAIN-CONTAINING PROTEIN-RELATED"/>
    <property type="match status" value="1"/>
</dbReference>
<dbReference type="Gene3D" id="3.50.50.60">
    <property type="entry name" value="FAD/NAD(P)-binding domain"/>
    <property type="match status" value="2"/>
</dbReference>
<keyword evidence="4" id="KW-0560">Oxidoreductase</keyword>
<evidence type="ECO:0000313" key="7">
    <source>
        <dbReference type="EMBL" id="KAA0025106.1"/>
    </source>
</evidence>
<name>A0A5A7SGZ1_9NOCA</name>
<dbReference type="PRINTS" id="PR00368">
    <property type="entry name" value="FADPNR"/>
</dbReference>
<evidence type="ECO:0000256" key="1">
    <source>
        <dbReference type="ARBA" id="ARBA00001974"/>
    </source>
</evidence>
<dbReference type="Pfam" id="PF14759">
    <property type="entry name" value="Reductase_C"/>
    <property type="match status" value="1"/>
</dbReference>
<sequence>MTVRAIIVGASHAGAQLCASLRQEGWEGEILLIGDEPALPYHRPPLSKTYLANKTTLDDLLIRPSAFYAKNDITIRHATVTSIDREAHVLTLSGGEELSYDKLALCLGARPRRLPLAGSDLVGVHYLRDAADIEAIRNGITGSGRVVIIGAGYIGLETAASLRKLGVDVTVLESAERVLQRVTAPEVSAFYARVHREEGVEIRTGVAISAIEGDDRVRGVRLADGELVEADLVIIGIGVVPNTELAEAAGLRVNNGITIDDHALTSDPDIVAAGDCANHFMPRYDRCLRLESVPSAGEQAKIAAATMCGKSKDITALPWFWSDQYELKLQIAGLNEGYDSVVLRGDPEAGRSFACFYFKQDELIAADCVNRPQEFMFSRRGIGERVPVDRSQLADPDSSLNDMLKAALASKAAAG</sequence>
<keyword evidence="8" id="KW-1185">Reference proteome</keyword>
<feature type="domain" description="Reductase C-terminal" evidence="6">
    <location>
        <begin position="319"/>
        <end position="403"/>
    </location>
</feature>
<dbReference type="SUPFAM" id="SSF55424">
    <property type="entry name" value="FAD/NAD-linked reductases, dimerisation (C-terminal) domain"/>
    <property type="match status" value="1"/>
</dbReference>
<dbReference type="AlphaFoldDB" id="A0A5A7SGZ1"/>
<feature type="domain" description="FAD/NAD(P)-binding" evidence="5">
    <location>
        <begin position="5"/>
        <end position="299"/>
    </location>
</feature>
<dbReference type="Proteomes" id="UP000322244">
    <property type="component" value="Unassembled WGS sequence"/>
</dbReference>
<gene>
    <name evidence="7" type="ORF">FOY51_03605</name>
</gene>
<reference evidence="7 8" key="1">
    <citation type="submission" date="2019-07" db="EMBL/GenBank/DDBJ databases">
        <title>Rhodococcus cavernicolus sp. nov., isolated from a cave.</title>
        <authorList>
            <person name="Lee S.D."/>
        </authorList>
    </citation>
    <scope>NUCLEOTIDE SEQUENCE [LARGE SCALE GENOMIC DNA]</scope>
    <source>
        <strain evidence="7 8">C1-24</strain>
    </source>
</reference>
<dbReference type="GO" id="GO:0005737">
    <property type="term" value="C:cytoplasm"/>
    <property type="evidence" value="ECO:0007669"/>
    <property type="project" value="TreeGrafter"/>
</dbReference>
<evidence type="ECO:0000256" key="3">
    <source>
        <dbReference type="ARBA" id="ARBA00022827"/>
    </source>
</evidence>
<protein>
    <submittedName>
        <fullName evidence="7">Pyridine nucleotide-disulfide oxidoreductase</fullName>
    </submittedName>
</protein>
<dbReference type="SUPFAM" id="SSF51905">
    <property type="entry name" value="FAD/NAD(P)-binding domain"/>
    <property type="match status" value="1"/>
</dbReference>
<evidence type="ECO:0000313" key="8">
    <source>
        <dbReference type="Proteomes" id="UP000322244"/>
    </source>
</evidence>
<dbReference type="InterPro" id="IPR028202">
    <property type="entry name" value="Reductase_C"/>
</dbReference>
<dbReference type="OrthoDB" id="3568330at2"/>
<keyword evidence="2" id="KW-0285">Flavoprotein</keyword>
<comment type="caution">
    <text evidence="7">The sequence shown here is derived from an EMBL/GenBank/DDBJ whole genome shotgun (WGS) entry which is preliminary data.</text>
</comment>
<dbReference type="InterPro" id="IPR016156">
    <property type="entry name" value="FAD/NAD-linked_Rdtase_dimer_sf"/>
</dbReference>
<dbReference type="InterPro" id="IPR050446">
    <property type="entry name" value="FAD-oxidoreductase/Apoptosis"/>
</dbReference>
<evidence type="ECO:0000256" key="4">
    <source>
        <dbReference type="ARBA" id="ARBA00023002"/>
    </source>
</evidence>
<accession>A0A5A7SGZ1</accession>